<dbReference type="PANTHER" id="PTHR12710:SF0">
    <property type="entry name" value="NUCLEAR PROTEIN LOCALIZATION PROTEIN 4 HOMOLOG"/>
    <property type="match status" value="1"/>
</dbReference>
<dbReference type="PIRSF" id="PIRSF010052">
    <property type="entry name" value="Polyub_prc_Npl4"/>
    <property type="match status" value="1"/>
</dbReference>
<evidence type="ECO:0000256" key="7">
    <source>
        <dbReference type="PROSITE-ProRule" id="PRU00322"/>
    </source>
</evidence>
<dbReference type="Gene3D" id="3.10.20.90">
    <property type="entry name" value="Phosphatidylinositol 3-kinase Catalytic Subunit, Chain A, domain 1"/>
    <property type="match status" value="1"/>
</dbReference>
<evidence type="ECO:0000256" key="2">
    <source>
        <dbReference type="ARBA" id="ARBA00022723"/>
    </source>
</evidence>
<dbReference type="GO" id="GO:0031625">
    <property type="term" value="F:ubiquitin protein ligase binding"/>
    <property type="evidence" value="ECO:0007669"/>
    <property type="project" value="TreeGrafter"/>
</dbReference>
<keyword evidence="2" id="KW-0479">Metal-binding</keyword>
<dbReference type="GO" id="GO:0043130">
    <property type="term" value="F:ubiquitin binding"/>
    <property type="evidence" value="ECO:0007669"/>
    <property type="project" value="TreeGrafter"/>
</dbReference>
<dbReference type="Proteomes" id="UP000494165">
    <property type="component" value="Unassembled WGS sequence"/>
</dbReference>
<evidence type="ECO:0000259" key="8">
    <source>
        <dbReference type="PROSITE" id="PS50199"/>
    </source>
</evidence>
<dbReference type="CDD" id="cd08061">
    <property type="entry name" value="MPN_NPL4"/>
    <property type="match status" value="1"/>
</dbReference>
<keyword evidence="3 7" id="KW-0863">Zinc-finger</keyword>
<gene>
    <name evidence="10" type="ORF">CLODIP_2_CD13247</name>
</gene>
<evidence type="ECO:0000256" key="3">
    <source>
        <dbReference type="ARBA" id="ARBA00022771"/>
    </source>
</evidence>
<feature type="domain" description="MPN" evidence="9">
    <location>
        <begin position="221"/>
        <end position="358"/>
    </location>
</feature>
<reference evidence="10 11" key="1">
    <citation type="submission" date="2020-04" db="EMBL/GenBank/DDBJ databases">
        <authorList>
            <person name="Alioto T."/>
            <person name="Alioto T."/>
            <person name="Gomez Garrido J."/>
        </authorList>
    </citation>
    <scope>NUCLEOTIDE SEQUENCE [LARGE SCALE GENOMIC DNA]</scope>
</reference>
<dbReference type="GO" id="GO:0006511">
    <property type="term" value="P:ubiquitin-dependent protein catabolic process"/>
    <property type="evidence" value="ECO:0007669"/>
    <property type="project" value="InterPro"/>
</dbReference>
<dbReference type="InterPro" id="IPR001876">
    <property type="entry name" value="Znf_RanBP2"/>
</dbReference>
<dbReference type="Pfam" id="PF05021">
    <property type="entry name" value="NPL4"/>
    <property type="match status" value="1"/>
</dbReference>
<dbReference type="OrthoDB" id="10251089at2759"/>
<evidence type="ECO:0000256" key="5">
    <source>
        <dbReference type="ARBA" id="ARBA00060618"/>
    </source>
</evidence>
<feature type="domain" description="RanBP2-type" evidence="8">
    <location>
        <begin position="593"/>
        <end position="620"/>
    </location>
</feature>
<dbReference type="PANTHER" id="PTHR12710">
    <property type="entry name" value="NUCLEAR PROTEIN LOCALIZATION 4"/>
    <property type="match status" value="1"/>
</dbReference>
<dbReference type="PROSITE" id="PS50249">
    <property type="entry name" value="MPN"/>
    <property type="match status" value="1"/>
</dbReference>
<dbReference type="EMBL" id="CADEPI010000084">
    <property type="protein sequence ID" value="CAB3373337.1"/>
    <property type="molecule type" value="Genomic_DNA"/>
</dbReference>
<dbReference type="InterPro" id="IPR036443">
    <property type="entry name" value="Znf_RanBP2_sf"/>
</dbReference>
<dbReference type="SUPFAM" id="SSF90209">
    <property type="entry name" value="Ran binding protein zinc finger-like"/>
    <property type="match status" value="1"/>
</dbReference>
<comment type="similarity">
    <text evidence="1">Belongs to the NPL4 family.</text>
</comment>
<proteinExistence type="inferred from homology"/>
<organism evidence="10 11">
    <name type="scientific">Cloeon dipterum</name>
    <dbReference type="NCBI Taxonomy" id="197152"/>
    <lineage>
        <taxon>Eukaryota</taxon>
        <taxon>Metazoa</taxon>
        <taxon>Ecdysozoa</taxon>
        <taxon>Arthropoda</taxon>
        <taxon>Hexapoda</taxon>
        <taxon>Insecta</taxon>
        <taxon>Pterygota</taxon>
        <taxon>Palaeoptera</taxon>
        <taxon>Ephemeroptera</taxon>
        <taxon>Pisciforma</taxon>
        <taxon>Baetidae</taxon>
        <taxon>Cloeon</taxon>
    </lineage>
</organism>
<dbReference type="GO" id="GO:0005634">
    <property type="term" value="C:nucleus"/>
    <property type="evidence" value="ECO:0007669"/>
    <property type="project" value="TreeGrafter"/>
</dbReference>
<protein>
    <recommendedName>
        <fullName evidence="6">Nuclear protein localization protein 4 homolog</fullName>
    </recommendedName>
</protein>
<comment type="caution">
    <text evidence="10">The sequence shown here is derived from an EMBL/GenBank/DDBJ whole genome shotgun (WGS) entry which is preliminary data.</text>
</comment>
<dbReference type="InterPro" id="IPR037518">
    <property type="entry name" value="MPN"/>
</dbReference>
<evidence type="ECO:0000313" key="10">
    <source>
        <dbReference type="EMBL" id="CAB3373337.1"/>
    </source>
</evidence>
<dbReference type="SMART" id="SM00547">
    <property type="entry name" value="ZnF_RBZ"/>
    <property type="match status" value="1"/>
</dbReference>
<accession>A0A8S1D631</accession>
<comment type="pathway">
    <text evidence="5">Protein degradation; proteasomal ubiquitin-dependent pathway.</text>
</comment>
<name>A0A8S1D631_9INSE</name>
<keyword evidence="11" id="KW-1185">Reference proteome</keyword>
<dbReference type="AlphaFoldDB" id="A0A8S1D631"/>
<evidence type="ECO:0000256" key="1">
    <source>
        <dbReference type="ARBA" id="ARBA00011025"/>
    </source>
</evidence>
<dbReference type="FunFam" id="3.40.140.10:FF:000012">
    <property type="entry name" value="nuclear protein localization protein 4 homolog"/>
    <property type="match status" value="1"/>
</dbReference>
<evidence type="ECO:0000313" key="11">
    <source>
        <dbReference type="Proteomes" id="UP000494165"/>
    </source>
</evidence>
<evidence type="ECO:0000256" key="4">
    <source>
        <dbReference type="ARBA" id="ARBA00022833"/>
    </source>
</evidence>
<dbReference type="PROSITE" id="PS01358">
    <property type="entry name" value="ZF_RANBP2_1"/>
    <property type="match status" value="1"/>
</dbReference>
<evidence type="ECO:0000259" key="9">
    <source>
        <dbReference type="PROSITE" id="PS50249"/>
    </source>
</evidence>
<dbReference type="Pfam" id="PF05020">
    <property type="entry name" value="zf-NPL4"/>
    <property type="match status" value="1"/>
</dbReference>
<dbReference type="InterPro" id="IPR007716">
    <property type="entry name" value="NPL4_Zn-bd_put"/>
</dbReference>
<keyword evidence="4" id="KW-0862">Zinc</keyword>
<dbReference type="InterPro" id="IPR007717">
    <property type="entry name" value="NPL4_C"/>
</dbReference>
<evidence type="ECO:0000256" key="6">
    <source>
        <dbReference type="ARBA" id="ARBA00074519"/>
    </source>
</evidence>
<dbReference type="InterPro" id="IPR016563">
    <property type="entry name" value="Npl4"/>
</dbReference>
<sequence>MGSKDLVIRVRSSEKMHRFTFSNQSASTIDLLKKVCEELKDSPENYSMHMDQKPSSPAVPVSQRNLLNKFPNGQIFYLVRSPHASVIEPEEPMQTEEANKELAMDAVDVQLFADKGKIERGRDEKLCRHGPNGRCIHCSPLEPYDEAYLKEHNIKHLSFHSYLKKMSSSASGSKFVGMEDLVCKIKPGCKDHLPWPKGICSKCQPSAITLNRQSYRHVDNVMFENPRLVERFLNFWRSTGYQRIGFLYGRYESHADVPLGIRATVAAIYEPPQENSRDLVKLLPDERQEIVDSLAQALGLRRVGWIFTDLVVDDPKQGTVKNLRGIESHFLSAQECITAGHFQNQHPNFIHKSQFGSKFVTVCVTGDKNNQVHMEGYSVSNQCMALVRDNCLVPTKDASELGYIKNSTNEQYVPDVFYKVTDEYGNEVQRLARPLPVEYLLVDVPASTPLSPQFTFLANQSVHNRTHFPIENRLVDNQIQDFNALTTYYQQFNLLNGGSNTAEMARKFLEAVSDFHVLLYIATMEMLPLKGHMAPLLEAVRSEDAEAAWTWSRTSQWTTVEQLMLAAAGSDMSARSSFLPMNEAPPQIPPLPSAAPWVCNYCTFENQAQHSSCEMCNLPR</sequence>
<dbReference type="PROSITE" id="PS50199">
    <property type="entry name" value="ZF_RANBP2_2"/>
    <property type="match status" value="1"/>
</dbReference>
<dbReference type="GO" id="GO:0008270">
    <property type="term" value="F:zinc ion binding"/>
    <property type="evidence" value="ECO:0007669"/>
    <property type="project" value="UniProtKB-KW"/>
</dbReference>